<keyword evidence="1" id="KW-0472">Membrane</keyword>
<dbReference type="EMBL" id="CP074347">
    <property type="protein sequence ID" value="USV01439.1"/>
    <property type="molecule type" value="Genomic_DNA"/>
</dbReference>
<dbReference type="GeneID" id="75020713"/>
<sequence length="339" mass="38530">MNISIEKSNYLKGIAIILMLVHHLFAFPDRISPDVTVKYIGMLPGTGMYIETYIGLFGKICVSMFLFLSGYGFSLRREVSAKYIYGKLKNLYISYWLVLFIFFSIGIVFYSGARFSTSIPTFLENFIGIKSTYNGEWWFFKLYVLYVLSLPLFVRLNNYAILVIVFLGTGIGKVLSGYDFVPTFITDYLIWLLPFGLGIVFGRAGNFPETSFISKMLRKVNGVHAIWLFILTIIAFVGGKGLGLVLATPFFILALVKVSDKSNAKVNGVISELGRNSMYMWLTHTFYCYHFAPKVIYYPEYTPLILILLIVISYLTSLVLTRIEQFIKKPFELKANSAG</sequence>
<feature type="transmembrane region" description="Helical" evidence="1">
    <location>
        <begin position="301"/>
        <end position="320"/>
    </location>
</feature>
<keyword evidence="1" id="KW-1133">Transmembrane helix</keyword>
<evidence type="ECO:0000259" key="2">
    <source>
        <dbReference type="Pfam" id="PF01757"/>
    </source>
</evidence>
<feature type="transmembrane region" description="Helical" evidence="1">
    <location>
        <begin position="92"/>
        <end position="113"/>
    </location>
</feature>
<name>A0ABY5CTF9_9GAMM</name>
<dbReference type="RefSeq" id="WP_234588098.1">
    <property type="nucleotide sequence ID" value="NZ_CAMIPG010000003.1"/>
</dbReference>
<organism evidence="3 4">
    <name type="scientific">Serratia entomophila</name>
    <dbReference type="NCBI Taxonomy" id="42906"/>
    <lineage>
        <taxon>Bacteria</taxon>
        <taxon>Pseudomonadati</taxon>
        <taxon>Pseudomonadota</taxon>
        <taxon>Gammaproteobacteria</taxon>
        <taxon>Enterobacterales</taxon>
        <taxon>Yersiniaceae</taxon>
        <taxon>Serratia</taxon>
    </lineage>
</organism>
<reference evidence="3" key="1">
    <citation type="journal article" date="2022" name="BMC Genomics">
        <title>Genome sequence of the entomopathogenic Serratia entomophila isolate 626 and characterisation of the species specific itaconate degradation pathway.</title>
        <authorList>
            <person name="Vaughan A.L."/>
            <person name="Altermann E."/>
            <person name="Glare T.R."/>
            <person name="Hurst M.R.H."/>
        </authorList>
    </citation>
    <scope>NUCLEOTIDE SEQUENCE</scope>
    <source>
        <strain evidence="3">626</strain>
    </source>
</reference>
<dbReference type="InterPro" id="IPR002656">
    <property type="entry name" value="Acyl_transf_3_dom"/>
</dbReference>
<evidence type="ECO:0000256" key="1">
    <source>
        <dbReference type="SAM" id="Phobius"/>
    </source>
</evidence>
<dbReference type="Proteomes" id="UP001056873">
    <property type="component" value="Chromosome"/>
</dbReference>
<keyword evidence="4" id="KW-1185">Reference proteome</keyword>
<feature type="transmembrane region" description="Helical" evidence="1">
    <location>
        <begin position="137"/>
        <end position="154"/>
    </location>
</feature>
<proteinExistence type="predicted"/>
<evidence type="ECO:0000313" key="3">
    <source>
        <dbReference type="EMBL" id="USV01439.1"/>
    </source>
</evidence>
<feature type="transmembrane region" description="Helical" evidence="1">
    <location>
        <begin position="226"/>
        <end position="256"/>
    </location>
</feature>
<feature type="transmembrane region" description="Helical" evidence="1">
    <location>
        <begin position="9"/>
        <end position="28"/>
    </location>
</feature>
<accession>A0ABY5CTF9</accession>
<feature type="domain" description="Acyltransferase 3" evidence="2">
    <location>
        <begin position="9"/>
        <end position="321"/>
    </location>
</feature>
<dbReference type="Pfam" id="PF01757">
    <property type="entry name" value="Acyl_transf_3"/>
    <property type="match status" value="1"/>
</dbReference>
<protein>
    <submittedName>
        <fullName evidence="3">Acyltransferase</fullName>
    </submittedName>
</protein>
<feature type="transmembrane region" description="Helical" evidence="1">
    <location>
        <begin position="159"/>
        <end position="176"/>
    </location>
</feature>
<keyword evidence="1" id="KW-0812">Transmembrane</keyword>
<keyword evidence="3" id="KW-0012">Acyltransferase</keyword>
<dbReference type="GO" id="GO:0016746">
    <property type="term" value="F:acyltransferase activity"/>
    <property type="evidence" value="ECO:0007669"/>
    <property type="project" value="UniProtKB-KW"/>
</dbReference>
<gene>
    <name evidence="3" type="ORF">KFQ06_02535</name>
</gene>
<feature type="transmembrane region" description="Helical" evidence="1">
    <location>
        <begin position="48"/>
        <end position="71"/>
    </location>
</feature>
<keyword evidence="3" id="KW-0808">Transferase</keyword>
<evidence type="ECO:0000313" key="4">
    <source>
        <dbReference type="Proteomes" id="UP001056873"/>
    </source>
</evidence>
<feature type="transmembrane region" description="Helical" evidence="1">
    <location>
        <begin position="188"/>
        <end position="205"/>
    </location>
</feature>